<dbReference type="InterPro" id="IPR006101">
    <property type="entry name" value="Glyco_hydro_2"/>
</dbReference>
<dbReference type="InterPro" id="IPR051913">
    <property type="entry name" value="GH2_Domain-Containing"/>
</dbReference>
<dbReference type="RefSeq" id="WP_311591660.1">
    <property type="nucleotide sequence ID" value="NZ_JAVRHV010000001.1"/>
</dbReference>
<evidence type="ECO:0000313" key="7">
    <source>
        <dbReference type="Proteomes" id="UP001252186"/>
    </source>
</evidence>
<evidence type="ECO:0000256" key="4">
    <source>
        <dbReference type="SAM" id="MobiDB-lite"/>
    </source>
</evidence>
<evidence type="ECO:0000256" key="1">
    <source>
        <dbReference type="ARBA" id="ARBA00007401"/>
    </source>
</evidence>
<name>A0ABU2Y149_9FLAO</name>
<reference evidence="6 7" key="1">
    <citation type="submission" date="2023-09" db="EMBL/GenBank/DDBJ databases">
        <authorList>
            <person name="Rey-Velasco X."/>
        </authorList>
    </citation>
    <scope>NUCLEOTIDE SEQUENCE [LARGE SCALE GENOMIC DNA]</scope>
    <source>
        <strain evidence="6 7">P050</strain>
    </source>
</reference>
<dbReference type="InterPro" id="IPR036156">
    <property type="entry name" value="Beta-gal/glucu_dom_sf"/>
</dbReference>
<feature type="compositionally biased region" description="Low complexity" evidence="4">
    <location>
        <begin position="734"/>
        <end position="746"/>
    </location>
</feature>
<proteinExistence type="inferred from homology"/>
<feature type="domain" description="F5/8 type C" evidence="5">
    <location>
        <begin position="709"/>
        <end position="853"/>
    </location>
</feature>
<keyword evidence="3" id="KW-0326">Glycosidase</keyword>
<sequence length="855" mass="96526">MKNLLFIPIAILLISLFSCTNLEKEAKVRLKNNINREWKFTFSSETDDFSAEVSEGSKWERVGLPHSFSIPYFRSESFYEGYGWYQKSLQIDENWIGQNISLEFDGVFQVAEIFLNGDKVGEHRGGYTGFTIDISKAVKKGENLLAVRVNNLWDAQLAPRAGEHVFSGGIYRDVYLNITTPLHVVWNGTFVSTPVVNKEKAVVNVKTTIENKSKSLKKFTLKTVIVDDSDQVITEMLSEQTIDAGAMVDVDQLSKEINDPKLWSPDAPNLYKALTYIYENDVLVDNYESTFGFRWTEWTADKGFFLNGEHVYLEGVNVHQDHAGWGDAVTKAGIYRDLKLMKDAGFNLIRGSHYPHHPYFTQVCDELGLMFLPENCVWGIGGFVDDGYWNSSTYPIHEEDMEAYNKSAAMTLEELIQINRNSPSVIAWSMSNEPFFTANEVMEPMKELLSELVELSHELDPSRLAMIGGAQRRDVDVLGDIAGYNGDGATLYKNPGMPNMVSEYGSCVTDRPGDYTPCWTSHIADGEKPEWRSGHAIWCGFDHGSIAVNMGEMGIVDFFRIPKRSWYWYRNYFNGIAPPEWPVEGTPKSLKLFADKTTIHGTDATDDTHINVKVIGENGKHISNSPDVTLTIISGPGEFPTGRSITFKETTYNDIQILDGHAAIEFRSYEGGKTVIEATSEGLASAQIEIIITGEPTFVEGKTPLVKDRIYTDYRLLKAIEKGEPVKVSDTRPTRTNSTSNSLPSLANDGHKWTKWKPSIENGSVWWELDMENFYDVDRVELNFVNAFSGEISIATSLNKKDWILIDENTYQHLKETIRKIEDTSKVRFLRINLNPKNVNDPLVIGEFEVFGNTN</sequence>
<dbReference type="Pfam" id="PF02836">
    <property type="entry name" value="Glyco_hydro_2_C"/>
    <property type="match status" value="1"/>
</dbReference>
<dbReference type="PROSITE" id="PS51257">
    <property type="entry name" value="PROKAR_LIPOPROTEIN"/>
    <property type="match status" value="1"/>
</dbReference>
<dbReference type="InterPro" id="IPR006102">
    <property type="entry name" value="Ig-like_GH2"/>
</dbReference>
<dbReference type="PANTHER" id="PTHR42732:SF1">
    <property type="entry name" value="BETA-MANNOSIDASE"/>
    <property type="match status" value="1"/>
</dbReference>
<dbReference type="InterPro" id="IPR000421">
    <property type="entry name" value="FA58C"/>
</dbReference>
<comment type="caution">
    <text evidence="6">The sequence shown here is derived from an EMBL/GenBank/DDBJ whole genome shotgun (WGS) entry which is preliminary data.</text>
</comment>
<evidence type="ECO:0000256" key="2">
    <source>
        <dbReference type="ARBA" id="ARBA00022801"/>
    </source>
</evidence>
<accession>A0ABU2Y149</accession>
<comment type="similarity">
    <text evidence="1">Belongs to the glycosyl hydrolase 2 family.</text>
</comment>
<dbReference type="PANTHER" id="PTHR42732">
    <property type="entry name" value="BETA-GALACTOSIDASE"/>
    <property type="match status" value="1"/>
</dbReference>
<protein>
    <submittedName>
        <fullName evidence="6">Glycoside hydrolase family 2 TIM barrel-domain containing protein</fullName>
    </submittedName>
</protein>
<dbReference type="SUPFAM" id="SSF49785">
    <property type="entry name" value="Galactose-binding domain-like"/>
    <property type="match status" value="2"/>
</dbReference>
<dbReference type="Gene3D" id="3.20.20.80">
    <property type="entry name" value="Glycosidases"/>
    <property type="match status" value="1"/>
</dbReference>
<dbReference type="Gene3D" id="2.60.120.260">
    <property type="entry name" value="Galactose-binding domain-like"/>
    <property type="match status" value="2"/>
</dbReference>
<dbReference type="Proteomes" id="UP001252186">
    <property type="component" value="Unassembled WGS sequence"/>
</dbReference>
<dbReference type="Gene3D" id="2.60.40.10">
    <property type="entry name" value="Immunoglobulins"/>
    <property type="match status" value="2"/>
</dbReference>
<gene>
    <name evidence="6" type="ORF">RM519_01215</name>
</gene>
<dbReference type="InterPro" id="IPR006104">
    <property type="entry name" value="Glyco_hydro_2_N"/>
</dbReference>
<dbReference type="PRINTS" id="PR00132">
    <property type="entry name" value="GLHYDRLASE2"/>
</dbReference>
<organism evidence="6 7">
    <name type="scientific">Urechidicola vernalis</name>
    <dbReference type="NCBI Taxonomy" id="3075600"/>
    <lineage>
        <taxon>Bacteria</taxon>
        <taxon>Pseudomonadati</taxon>
        <taxon>Bacteroidota</taxon>
        <taxon>Flavobacteriia</taxon>
        <taxon>Flavobacteriales</taxon>
        <taxon>Flavobacteriaceae</taxon>
        <taxon>Urechidicola</taxon>
    </lineage>
</organism>
<dbReference type="InterPro" id="IPR006103">
    <property type="entry name" value="Glyco_hydro_2_cat"/>
</dbReference>
<dbReference type="Pfam" id="PF02837">
    <property type="entry name" value="Glyco_hydro_2_N"/>
    <property type="match status" value="1"/>
</dbReference>
<dbReference type="PROSITE" id="PS50022">
    <property type="entry name" value="FA58C_3"/>
    <property type="match status" value="1"/>
</dbReference>
<evidence type="ECO:0000313" key="6">
    <source>
        <dbReference type="EMBL" id="MDT0551851.1"/>
    </source>
</evidence>
<evidence type="ECO:0000259" key="5">
    <source>
        <dbReference type="PROSITE" id="PS50022"/>
    </source>
</evidence>
<keyword evidence="2 6" id="KW-0378">Hydrolase</keyword>
<dbReference type="InterPro" id="IPR013783">
    <property type="entry name" value="Ig-like_fold"/>
</dbReference>
<dbReference type="GO" id="GO:0016787">
    <property type="term" value="F:hydrolase activity"/>
    <property type="evidence" value="ECO:0007669"/>
    <property type="project" value="UniProtKB-KW"/>
</dbReference>
<feature type="region of interest" description="Disordered" evidence="4">
    <location>
        <begin position="727"/>
        <end position="746"/>
    </location>
</feature>
<dbReference type="SUPFAM" id="SSF49303">
    <property type="entry name" value="beta-Galactosidase/glucuronidase domain"/>
    <property type="match status" value="1"/>
</dbReference>
<keyword evidence="7" id="KW-1185">Reference proteome</keyword>
<dbReference type="SUPFAM" id="SSF51445">
    <property type="entry name" value="(Trans)glycosidases"/>
    <property type="match status" value="1"/>
</dbReference>
<evidence type="ECO:0000256" key="3">
    <source>
        <dbReference type="ARBA" id="ARBA00023295"/>
    </source>
</evidence>
<dbReference type="EMBL" id="JAVRHV010000001">
    <property type="protein sequence ID" value="MDT0551851.1"/>
    <property type="molecule type" value="Genomic_DNA"/>
</dbReference>
<dbReference type="Pfam" id="PF00703">
    <property type="entry name" value="Glyco_hydro_2"/>
    <property type="match status" value="1"/>
</dbReference>
<dbReference type="InterPro" id="IPR008979">
    <property type="entry name" value="Galactose-bd-like_sf"/>
</dbReference>
<dbReference type="InterPro" id="IPR017853">
    <property type="entry name" value="GH"/>
</dbReference>
<dbReference type="Pfam" id="PF00754">
    <property type="entry name" value="F5_F8_type_C"/>
    <property type="match status" value="1"/>
</dbReference>